<keyword evidence="3" id="KW-0677">Repeat</keyword>
<dbReference type="InterPro" id="IPR047565">
    <property type="entry name" value="Alpha-macroglob_thiol-ester_cl"/>
</dbReference>
<dbReference type="InterPro" id="IPR011625">
    <property type="entry name" value="A2M_N_BRD"/>
</dbReference>
<feature type="region of interest" description="Disordered" evidence="5">
    <location>
        <begin position="773"/>
        <end position="808"/>
    </location>
</feature>
<proteinExistence type="inferred from homology"/>
<evidence type="ECO:0000256" key="2">
    <source>
        <dbReference type="ARBA" id="ARBA00022729"/>
    </source>
</evidence>
<dbReference type="SUPFAM" id="SSF48239">
    <property type="entry name" value="Terpenoid cyclases/Protein prenyltransferases"/>
    <property type="match status" value="1"/>
</dbReference>
<evidence type="ECO:0000259" key="7">
    <source>
        <dbReference type="SMART" id="SM01359"/>
    </source>
</evidence>
<dbReference type="EMBL" id="WMII01000018">
    <property type="protein sequence ID" value="MTH65896.1"/>
    <property type="molecule type" value="Genomic_DNA"/>
</dbReference>
<dbReference type="Pfam" id="PF07703">
    <property type="entry name" value="A2M_BRD"/>
    <property type="match status" value="1"/>
</dbReference>
<sequence length="1840" mass="192984">MQDRSWLRIIPATLALGLSLAMPVHAQDGPLPAKRIQLQADTDMPGGDLGQIFDTTLQACIQACLGDAQCTALTYNQNARACFPKGEGAGAPAAFAGALSGRVVATSAEIRLRAESRAAAAPFIAAPDLTAAQAQARTFAAMNAALGAGDARQAATQAENRGDLAEAARITAQIVARDDTGADWTDLARLTLYTSDSDSSDASAAIASMAVNGYLRADQDAVAARALSWLAMAQERLGRGPDALKALRLAAVLVPGDSAIATALQESEARNGLRVTDSQVGSEGRMPRFCAVMSRELDSGTDYAPFLRLPAGDLTVEADGNRLCIGGLTHGQQVALTLRAGLPSADGEKLARDVALTGYVRDRSPEVRFAGRAYVLPASGDQRLSVVTVNADQLNLGLLKISDRNLIRAMTEDMFAKPLDSWQADYFSDQMAREVWKGTAQVAKPVGQDVLNRELTTSLAIPAEAGPLEPGIYILQAGIQNENVSDTGLAAQWFVISDFGISTFSGTDGLTVAVRSLKDTSAKVDAEVALVSRSNEVLAKTVTDDQGVARFAPGLALGKDGAAPALVTVTYWQGEGDNLAPRDMAFLSLSDPEFDLSDRGVEGAPPAPPIDLFVTTDRGAYRVGETVNATILARDADARALENLPLTAVVLRPDGVEATRLAPTAAAAGGATVNWQIPGNAPRGTWRLELRAEADGPALATQRLLVEDFLPERIDFTPSLPEGAARAGGTLDLSLTARWLFGAPAANLPVEGQLRLSPTRRLAGFDGFAFGREDDDASPVTNSLPGGSTDATGSYQTQITLPGDLGPRPYDAQAIIDIREGAGRPVERVESRVVMPDQPVIGIRPLFQGDTVSEGSEARFAVVAVGPDLKPAAQPVRWVLNRIDTDYQWYSIGGQWNWEAITSRSRIAEGTAEPGDAPAEITATVAWGQYELVVEPASGQGGASSVQFHAGWGAIADAGTPTPDRLQVVLDKPAYRSGDTAQVKVQAASDGMGIVSVLSNRLVSMRTVSLKAGENSIEMPVTDDWGAGVYVTVSAIRPLEAAAPGQREPIRALGLAHAAVDPGDRRLTASIEAPQETRPRGTVPVTLRVEGAAEGDTVQATIAAVDQGILNLTKFTPPDPSDHYFGQRRLGVGLRDLYGRLILPTGAPDGALREGGDASLASNAEAPPPTEKLMSWFSGPVTLGPDGTATVQVPVGDFNGEVRVMAVVWSAKGVGQADASVLVRDPVVMTVTAPAFLAPGDQAQVGLRLTHATGPSGQMGLAVEQTGGDAPVSLTLPVDSVTLADRAEAQVQMPVTAGMSEGRANLRLTLTTPDGQALTKDIVIPVALNETDIQRQDRLVVAPGQSITLPPALTQGILPGAMLTAAVGPYARLDVAGAIARLDRYPYGCTEQLTSGAMPLLYLPGLAATEGVEGGGVKEAGDTGQQVQQAITQILTRQGSNGGFGLWQADSGDLWLEAYVTDFLSKARAAGYAVPDTAFRQAIDNLRNRANYATEPSAADPEDNAALAYALAVLARERAATVGDLRYYADTAAGAFATPMAAANLGAALASYGDQQRADRMFTQARNLLNLGAPEPYGFRSDYGTKLRDATAMLALAAEAKTQVIDTTELTSQVAERIARAQEDGRSLSTQESVWTVMAARALSQSTPPAMLNGVALNQPVTALPDADAAIANSGDTPLEVTLTATGKPAGPPAAGGRGYQISRSYFSTEGEAIDPASVAQGTRMVARITVQPQQAGGGRLIVSDPLPAGWEIDNPNLIRAGDVSALDWLEGQTDAEMTEFRADRFAAALTWTSEDPFTLVYILRAVTPGTFRHPAASVEDMYRPEYRAWSDGGTVTVTP</sequence>
<dbReference type="InterPro" id="IPR011626">
    <property type="entry name" value="Alpha-macroglobulin_TED"/>
</dbReference>
<organism evidence="9 10">
    <name type="scientific">Paracoccus shanxieyensis</name>
    <dbReference type="NCBI Taxonomy" id="2675752"/>
    <lineage>
        <taxon>Bacteria</taxon>
        <taxon>Pseudomonadati</taxon>
        <taxon>Pseudomonadota</taxon>
        <taxon>Alphaproteobacteria</taxon>
        <taxon>Rhodobacterales</taxon>
        <taxon>Paracoccaceae</taxon>
        <taxon>Paracoccus</taxon>
    </lineage>
</organism>
<feature type="compositionally biased region" description="Polar residues" evidence="5">
    <location>
        <begin position="779"/>
        <end position="800"/>
    </location>
</feature>
<dbReference type="Gene3D" id="3.50.4.10">
    <property type="entry name" value="Hepatocyte Growth Factor"/>
    <property type="match status" value="1"/>
</dbReference>
<dbReference type="InterPro" id="IPR021868">
    <property type="entry name" value="Alpha_2_Macroglob_MG3"/>
</dbReference>
<dbReference type="InterPro" id="IPR002890">
    <property type="entry name" value="MG2"/>
</dbReference>
<dbReference type="PIRSF" id="PIRSF038980">
    <property type="entry name" value="A2M_bac"/>
    <property type="match status" value="1"/>
</dbReference>
<evidence type="ECO:0000259" key="8">
    <source>
        <dbReference type="SMART" id="SM01360"/>
    </source>
</evidence>
<dbReference type="GO" id="GO:0006508">
    <property type="term" value="P:proteolysis"/>
    <property type="evidence" value="ECO:0007669"/>
    <property type="project" value="InterPro"/>
</dbReference>
<evidence type="ECO:0000313" key="9">
    <source>
        <dbReference type="EMBL" id="MTH65896.1"/>
    </source>
</evidence>
<dbReference type="PANTHER" id="PTHR40094:SF1">
    <property type="entry name" value="UBIQUITIN DOMAIN-CONTAINING PROTEIN"/>
    <property type="match status" value="1"/>
</dbReference>
<dbReference type="RefSeq" id="WP_155045773.1">
    <property type="nucleotide sequence ID" value="NZ_WMIH01000020.1"/>
</dbReference>
<protein>
    <submittedName>
        <fullName evidence="9">Alpha-2-macroglobulin</fullName>
    </submittedName>
</protein>
<dbReference type="InterPro" id="IPR051802">
    <property type="entry name" value="YfhM-like"/>
</dbReference>
<dbReference type="GO" id="GO:0005615">
    <property type="term" value="C:extracellular space"/>
    <property type="evidence" value="ECO:0007669"/>
    <property type="project" value="InterPro"/>
</dbReference>
<comment type="caution">
    <text evidence="9">The sequence shown here is derived from an EMBL/GenBank/DDBJ whole genome shotgun (WGS) entry which is preliminary data.</text>
</comment>
<dbReference type="InterPro" id="IPR026284">
    <property type="entry name" value="A2MG_proteobact"/>
</dbReference>
<dbReference type="CDD" id="cd01100">
    <property type="entry name" value="APPLE_Factor_XI_like"/>
    <property type="match status" value="1"/>
</dbReference>
<evidence type="ECO:0000256" key="5">
    <source>
        <dbReference type="SAM" id="MobiDB-lite"/>
    </source>
</evidence>
<feature type="domain" description="Alpha-2-macroglobulin" evidence="8">
    <location>
        <begin position="1175"/>
        <end position="1263"/>
    </location>
</feature>
<dbReference type="Pfam" id="PF00207">
    <property type="entry name" value="A2M"/>
    <property type="match status" value="1"/>
</dbReference>
<evidence type="ECO:0000256" key="6">
    <source>
        <dbReference type="SAM" id="SignalP"/>
    </source>
</evidence>
<keyword evidence="10" id="KW-1185">Reference proteome</keyword>
<name>A0A6L6IZE6_9RHOB</name>
<gene>
    <name evidence="9" type="ORF">GL284_16620</name>
</gene>
<comment type="similarity">
    <text evidence="1">Belongs to the protease inhibitor I39 (alpha-2-macroglobulin) family. Bacterial alpha-2-macroglobulin subfamily.</text>
</comment>
<dbReference type="InterPro" id="IPR041462">
    <property type="entry name" value="Bact_A2M_MG6"/>
</dbReference>
<dbReference type="Gene3D" id="2.60.40.1930">
    <property type="match status" value="1"/>
</dbReference>
<dbReference type="Pfam" id="PF17973">
    <property type="entry name" value="bMG10"/>
    <property type="match status" value="1"/>
</dbReference>
<dbReference type="PANTHER" id="PTHR40094">
    <property type="entry name" value="ALPHA-2-MACROGLOBULIN HOMOLOG"/>
    <property type="match status" value="1"/>
</dbReference>
<dbReference type="InterPro" id="IPR001599">
    <property type="entry name" value="Macroglobln_a2"/>
</dbReference>
<dbReference type="InterPro" id="IPR041203">
    <property type="entry name" value="Bact_A2M_MG5"/>
</dbReference>
<evidence type="ECO:0000256" key="1">
    <source>
        <dbReference type="ARBA" id="ARBA00010556"/>
    </source>
</evidence>
<dbReference type="GO" id="GO:0004866">
    <property type="term" value="F:endopeptidase inhibitor activity"/>
    <property type="evidence" value="ECO:0007669"/>
    <property type="project" value="InterPro"/>
</dbReference>
<keyword evidence="2 6" id="KW-0732">Signal</keyword>
<feature type="signal peptide" evidence="6">
    <location>
        <begin position="1"/>
        <end position="26"/>
    </location>
</feature>
<evidence type="ECO:0000313" key="10">
    <source>
        <dbReference type="Proteomes" id="UP000478740"/>
    </source>
</evidence>
<evidence type="ECO:0000256" key="4">
    <source>
        <dbReference type="ARBA" id="ARBA00023157"/>
    </source>
</evidence>
<dbReference type="Pfam" id="PF17962">
    <property type="entry name" value="bMG6"/>
    <property type="match status" value="1"/>
</dbReference>
<dbReference type="Pfam" id="PF01835">
    <property type="entry name" value="MG2"/>
    <property type="match status" value="1"/>
</dbReference>
<feature type="domain" description="Alpha-2-macroglobulin bait region" evidence="7">
    <location>
        <begin position="966"/>
        <end position="1112"/>
    </location>
</feature>
<dbReference type="Gene3D" id="1.50.10.20">
    <property type="match status" value="1"/>
</dbReference>
<accession>A0A6L6IZE6</accession>
<dbReference type="Pfam" id="PF00024">
    <property type="entry name" value="PAN_1"/>
    <property type="match status" value="1"/>
</dbReference>
<dbReference type="InterPro" id="IPR000177">
    <property type="entry name" value="Apple"/>
</dbReference>
<dbReference type="Pfam" id="PF11974">
    <property type="entry name" value="bMG3"/>
    <property type="match status" value="1"/>
</dbReference>
<dbReference type="Pfam" id="PF07678">
    <property type="entry name" value="TED_complement"/>
    <property type="match status" value="1"/>
</dbReference>
<keyword evidence="4" id="KW-1015">Disulfide bond</keyword>
<dbReference type="SMART" id="SM01419">
    <property type="entry name" value="Thiol-ester_cl"/>
    <property type="match status" value="1"/>
</dbReference>
<dbReference type="Proteomes" id="UP000478740">
    <property type="component" value="Unassembled WGS sequence"/>
</dbReference>
<dbReference type="Pfam" id="PF17972">
    <property type="entry name" value="bMG5"/>
    <property type="match status" value="1"/>
</dbReference>
<feature type="chain" id="PRO_5027053452" evidence="6">
    <location>
        <begin position="27"/>
        <end position="1840"/>
    </location>
</feature>
<dbReference type="SMART" id="SM01359">
    <property type="entry name" value="A2M_N_2"/>
    <property type="match status" value="1"/>
</dbReference>
<dbReference type="InterPro" id="IPR003609">
    <property type="entry name" value="Pan_app"/>
</dbReference>
<evidence type="ECO:0000256" key="3">
    <source>
        <dbReference type="ARBA" id="ARBA00022737"/>
    </source>
</evidence>
<dbReference type="CDD" id="cd02891">
    <property type="entry name" value="A2M_like"/>
    <property type="match status" value="1"/>
</dbReference>
<dbReference type="InterPro" id="IPR041246">
    <property type="entry name" value="Bact_MG10"/>
</dbReference>
<dbReference type="SMART" id="SM01360">
    <property type="entry name" value="A2M"/>
    <property type="match status" value="1"/>
</dbReference>
<dbReference type="InterPro" id="IPR008930">
    <property type="entry name" value="Terpenoid_cyclase/PrenylTrfase"/>
</dbReference>
<reference evidence="9 10" key="1">
    <citation type="submission" date="2019-11" db="EMBL/GenBank/DDBJ databases">
        <authorList>
            <person name="Dong K."/>
        </authorList>
    </citation>
    <scope>NUCLEOTIDE SEQUENCE [LARGE SCALE GENOMIC DNA]</scope>
    <source>
        <strain evidence="9 10">DK608</strain>
    </source>
</reference>